<comment type="similarity">
    <text evidence="2 13">Belongs to the ZIP transporter (TC 2.A.5) family. ZupT subfamily.</text>
</comment>
<dbReference type="AlphaFoldDB" id="A0A0R0B0L4"/>
<evidence type="ECO:0000256" key="9">
    <source>
        <dbReference type="ARBA" id="ARBA00022989"/>
    </source>
</evidence>
<evidence type="ECO:0000313" key="15">
    <source>
        <dbReference type="Proteomes" id="UP000051802"/>
    </source>
</evidence>
<evidence type="ECO:0000256" key="13">
    <source>
        <dbReference type="HAMAP-Rule" id="MF_00548"/>
    </source>
</evidence>
<comment type="caution">
    <text evidence="14">The sequence shown here is derived from an EMBL/GenBank/DDBJ whole genome shotgun (WGS) entry which is preliminary data.</text>
</comment>
<evidence type="ECO:0000256" key="7">
    <source>
        <dbReference type="ARBA" id="ARBA00022833"/>
    </source>
</evidence>
<dbReference type="InterPro" id="IPR023498">
    <property type="entry name" value="Zn_transptr_ZupT"/>
</dbReference>
<keyword evidence="4 13" id="KW-1003">Cell membrane</keyword>
<keyword evidence="11 13" id="KW-0406">Ion transport</keyword>
<reference evidence="14 15" key="1">
    <citation type="submission" date="2015-10" db="EMBL/GenBank/DDBJ databases">
        <title>Genome sequencing and analysis of members of genus Stenotrophomonas.</title>
        <authorList>
            <person name="Patil P.P."/>
            <person name="Midha S."/>
            <person name="Patil P.B."/>
        </authorList>
    </citation>
    <scope>NUCLEOTIDE SEQUENCE [LARGE SCALE GENOMIC DNA]</scope>
    <source>
        <strain evidence="14 15">JCM 16536</strain>
    </source>
</reference>
<dbReference type="NCBIfam" id="NF003243">
    <property type="entry name" value="PRK04201.1"/>
    <property type="match status" value="1"/>
</dbReference>
<evidence type="ECO:0000256" key="8">
    <source>
        <dbReference type="ARBA" id="ARBA00022906"/>
    </source>
</evidence>
<evidence type="ECO:0000256" key="5">
    <source>
        <dbReference type="ARBA" id="ARBA00022692"/>
    </source>
</evidence>
<evidence type="ECO:0000256" key="11">
    <source>
        <dbReference type="ARBA" id="ARBA00023065"/>
    </source>
</evidence>
<keyword evidence="10" id="KW-0408">Iron</keyword>
<dbReference type="PANTHER" id="PTHR11040">
    <property type="entry name" value="ZINC/IRON TRANSPORTER"/>
    <property type="match status" value="1"/>
</dbReference>
<dbReference type="PANTHER" id="PTHR11040:SF205">
    <property type="entry name" value="ZINC TRANSPORTER ZUPT"/>
    <property type="match status" value="1"/>
</dbReference>
<dbReference type="STRING" id="676599.ARC20_02995"/>
<feature type="transmembrane region" description="Helical" evidence="13">
    <location>
        <begin position="185"/>
        <end position="208"/>
    </location>
</feature>
<comment type="subcellular location">
    <subcellularLocation>
        <location evidence="1 13">Cell membrane</location>
        <topology evidence="1 13">Multi-pass membrane protein</topology>
    </subcellularLocation>
</comment>
<feature type="transmembrane region" description="Helical" evidence="13">
    <location>
        <begin position="157"/>
        <end position="178"/>
    </location>
</feature>
<evidence type="ECO:0000256" key="3">
    <source>
        <dbReference type="ARBA" id="ARBA00022448"/>
    </source>
</evidence>
<feature type="binding site" description="M1 metal binding site" evidence="13">
    <location>
        <position position="164"/>
    </location>
    <ligand>
        <name>Zn(2+)</name>
        <dbReference type="ChEBI" id="CHEBI:29105"/>
    </ligand>
</feature>
<feature type="binding site" description="M1 metal binding site" evidence="13">
    <location>
        <position position="139"/>
    </location>
    <ligand>
        <name>Zn(2+)</name>
        <dbReference type="ChEBI" id="CHEBI:29105"/>
    </ligand>
</feature>
<sequence length="269" mass="28222">MSTLFPASVLIALAVTLAAGLATGLGSLMVIFSRRPDPRLLAFGLAFAGGAMVYVSLTEILGKSVDAFSQAYGTQWGFAAGTAAFLGGMLLIVLIDHFVPNPHDGLSVDDPAFREHNRAYIKRVGLLTAVAITAHNFPEGLATFFATLDNPSVGMPLALAIAIHNIPEGIAIAVPVYFATHRKDYAFAASLASGLAEPVGALIGYLLLSRFLSPPVFGAVFGMIAGIMVFLALDELLPAAKRYAKGHETVYGLVGGMATLAISLVLFKW</sequence>
<keyword evidence="12 13" id="KW-0472">Membrane</keyword>
<feature type="binding site" description="M1 metal binding site" evidence="13">
    <location>
        <position position="168"/>
    </location>
    <ligand>
        <name>Zn(2+)</name>
        <dbReference type="ChEBI" id="CHEBI:29105"/>
    </ligand>
</feature>
<dbReference type="RefSeq" id="WP_057643274.1">
    <property type="nucleotide sequence ID" value="NZ_LLXU01000035.1"/>
</dbReference>
<keyword evidence="9 13" id="KW-1133">Transmembrane helix</keyword>
<proteinExistence type="inferred from homology"/>
<keyword evidence="5 13" id="KW-0812">Transmembrane</keyword>
<dbReference type="HAMAP" id="MF_00548">
    <property type="entry name" value="ZupT"/>
    <property type="match status" value="1"/>
</dbReference>
<accession>A0A0R0B0L4</accession>
<evidence type="ECO:0000256" key="6">
    <source>
        <dbReference type="ARBA" id="ARBA00022723"/>
    </source>
</evidence>
<feature type="binding site" description="M2 metal binding site" evidence="13">
    <location>
        <position position="197"/>
    </location>
    <ligand>
        <name>Fe(2+)</name>
        <dbReference type="ChEBI" id="CHEBI:29033"/>
    </ligand>
</feature>
<name>A0A0R0B0L4_9GAMM</name>
<comment type="catalytic activity">
    <reaction evidence="13">
        <text>Zn(2+)(in) = Zn(2+)(out)</text>
        <dbReference type="Rhea" id="RHEA:29351"/>
        <dbReference type="ChEBI" id="CHEBI:29105"/>
    </reaction>
</comment>
<dbReference type="GO" id="GO:0046872">
    <property type="term" value="F:metal ion binding"/>
    <property type="evidence" value="ECO:0007669"/>
    <property type="project" value="UniProtKB-KW"/>
</dbReference>
<keyword evidence="3 13" id="KW-0813">Transport</keyword>
<evidence type="ECO:0000256" key="2">
    <source>
        <dbReference type="ARBA" id="ARBA00009703"/>
    </source>
</evidence>
<dbReference type="GO" id="GO:0005385">
    <property type="term" value="F:zinc ion transmembrane transporter activity"/>
    <property type="evidence" value="ECO:0007669"/>
    <property type="project" value="UniProtKB-UniRule"/>
</dbReference>
<evidence type="ECO:0000313" key="14">
    <source>
        <dbReference type="EMBL" id="KRG47313.1"/>
    </source>
</evidence>
<dbReference type="InterPro" id="IPR003689">
    <property type="entry name" value="ZIP"/>
</dbReference>
<feature type="transmembrane region" description="Helical" evidence="13">
    <location>
        <begin position="249"/>
        <end position="267"/>
    </location>
</feature>
<protein>
    <recommendedName>
        <fullName evidence="13">Zinc transporter ZupT</fullName>
    </recommendedName>
</protein>
<evidence type="ECO:0000256" key="4">
    <source>
        <dbReference type="ARBA" id="ARBA00022475"/>
    </source>
</evidence>
<dbReference type="OrthoDB" id="9787346at2"/>
<evidence type="ECO:0000256" key="1">
    <source>
        <dbReference type="ARBA" id="ARBA00004651"/>
    </source>
</evidence>
<feature type="transmembrane region" description="Helical" evidence="13">
    <location>
        <begin position="214"/>
        <end position="237"/>
    </location>
</feature>
<evidence type="ECO:0000256" key="12">
    <source>
        <dbReference type="ARBA" id="ARBA00023136"/>
    </source>
</evidence>
<evidence type="ECO:0000256" key="10">
    <source>
        <dbReference type="ARBA" id="ARBA00023004"/>
    </source>
</evidence>
<dbReference type="EMBL" id="LLXU01000035">
    <property type="protein sequence ID" value="KRG47313.1"/>
    <property type="molecule type" value="Genomic_DNA"/>
</dbReference>
<organism evidence="14 15">
    <name type="scientific">Stenotrophomonas panacihumi</name>
    <dbReference type="NCBI Taxonomy" id="676599"/>
    <lineage>
        <taxon>Bacteria</taxon>
        <taxon>Pseudomonadati</taxon>
        <taxon>Pseudomonadota</taxon>
        <taxon>Gammaproteobacteria</taxon>
        <taxon>Lysobacterales</taxon>
        <taxon>Lysobacteraceae</taxon>
        <taxon>Stenotrophomonas</taxon>
    </lineage>
</organism>
<comment type="function">
    <text evidence="13">Mediates zinc uptake. May also transport other divalent cations.</text>
</comment>
<feature type="binding site" description="M2 metal binding site" evidence="13">
    <location>
        <position position="165"/>
    </location>
    <ligand>
        <name>Fe(2+)</name>
        <dbReference type="ChEBI" id="CHEBI:29033"/>
    </ligand>
</feature>
<dbReference type="Proteomes" id="UP000051802">
    <property type="component" value="Unassembled WGS sequence"/>
</dbReference>
<feature type="binding site" description="M2 metal binding site" evidence="13">
    <location>
        <position position="136"/>
    </location>
    <ligand>
        <name>Fe(2+)</name>
        <dbReference type="ChEBI" id="CHEBI:29033"/>
    </ligand>
</feature>
<gene>
    <name evidence="13" type="primary">zupT</name>
    <name evidence="14" type="ORF">ARC20_02995</name>
</gene>
<feature type="transmembrane region" description="Helical" evidence="13">
    <location>
        <begin position="120"/>
        <end position="137"/>
    </location>
</feature>
<feature type="binding site" description="M2 metal binding site" evidence="13">
    <location>
        <position position="139"/>
    </location>
    <ligand>
        <name>Fe(2+)</name>
        <dbReference type="ChEBI" id="CHEBI:29033"/>
    </ligand>
</feature>
<keyword evidence="15" id="KW-1185">Reference proteome</keyword>
<keyword evidence="7 13" id="KW-0862">Zinc</keyword>
<feature type="transmembrane region" description="Helical" evidence="13">
    <location>
        <begin position="6"/>
        <end position="33"/>
    </location>
</feature>
<dbReference type="GO" id="GO:0005886">
    <property type="term" value="C:plasma membrane"/>
    <property type="evidence" value="ECO:0007669"/>
    <property type="project" value="UniProtKB-SubCell"/>
</dbReference>
<keyword evidence="8 13" id="KW-0864">Zinc transport</keyword>
<dbReference type="Pfam" id="PF02535">
    <property type="entry name" value="Zip"/>
    <property type="match status" value="1"/>
</dbReference>
<keyword evidence="6" id="KW-0479">Metal-binding</keyword>
<feature type="binding site" description="M2 metal binding site" evidence="13">
    <location>
        <position position="168"/>
    </location>
    <ligand>
        <name>Fe(2+)</name>
        <dbReference type="ChEBI" id="CHEBI:29033"/>
    </ligand>
</feature>
<feature type="transmembrane region" description="Helical" evidence="13">
    <location>
        <begin position="77"/>
        <end position="99"/>
    </location>
</feature>
<feature type="transmembrane region" description="Helical" evidence="13">
    <location>
        <begin position="40"/>
        <end position="57"/>
    </location>
</feature>